<dbReference type="STRING" id="403935.SAMN05216481_10821"/>
<keyword evidence="3" id="KW-1185">Reference proteome</keyword>
<evidence type="ECO:0008006" key="4">
    <source>
        <dbReference type="Google" id="ProtNLM"/>
    </source>
</evidence>
<feature type="transmembrane region" description="Helical" evidence="1">
    <location>
        <begin position="45"/>
        <end position="73"/>
    </location>
</feature>
<dbReference type="Proteomes" id="UP000199055">
    <property type="component" value="Unassembled WGS sequence"/>
</dbReference>
<name>A0A1H9G0E4_9ACTN</name>
<dbReference type="RefSeq" id="WP_093660005.1">
    <property type="nucleotide sequence ID" value="NZ_FOET01000008.1"/>
</dbReference>
<reference evidence="3" key="1">
    <citation type="submission" date="2016-10" db="EMBL/GenBank/DDBJ databases">
        <authorList>
            <person name="Varghese N."/>
            <person name="Submissions S."/>
        </authorList>
    </citation>
    <scope>NUCLEOTIDE SEQUENCE [LARGE SCALE GENOMIC DNA]</scope>
    <source>
        <strain evidence="3">CGMCC 4.3519</strain>
    </source>
</reference>
<evidence type="ECO:0000256" key="1">
    <source>
        <dbReference type="SAM" id="Phobius"/>
    </source>
</evidence>
<dbReference type="AlphaFoldDB" id="A0A1H9G0E4"/>
<evidence type="ECO:0000313" key="3">
    <source>
        <dbReference type="Proteomes" id="UP000199055"/>
    </source>
</evidence>
<keyword evidence="1" id="KW-0812">Transmembrane</keyword>
<sequence>MSTHRRTGDGGARGFLTPGKVLVLLLLAATLVFVFQNTARTEVRLLVPIVTMPLWVALLIPGVIGLLSGMYLVRRR</sequence>
<gene>
    <name evidence="2" type="ORF">SAMN05216481_10821</name>
</gene>
<evidence type="ECO:0000313" key="2">
    <source>
        <dbReference type="EMBL" id="SEQ43531.1"/>
    </source>
</evidence>
<organism evidence="2 3">
    <name type="scientific">Streptomyces radiopugnans</name>
    <dbReference type="NCBI Taxonomy" id="403935"/>
    <lineage>
        <taxon>Bacteria</taxon>
        <taxon>Bacillati</taxon>
        <taxon>Actinomycetota</taxon>
        <taxon>Actinomycetes</taxon>
        <taxon>Kitasatosporales</taxon>
        <taxon>Streptomycetaceae</taxon>
        <taxon>Streptomyces</taxon>
    </lineage>
</organism>
<accession>A0A1H9G0E4</accession>
<proteinExistence type="predicted"/>
<protein>
    <recommendedName>
        <fullName evidence="4">Lipopolysaccharide assembly protein A domain-containing protein</fullName>
    </recommendedName>
</protein>
<keyword evidence="1" id="KW-0472">Membrane</keyword>
<keyword evidence="1" id="KW-1133">Transmembrane helix</keyword>
<feature type="transmembrane region" description="Helical" evidence="1">
    <location>
        <begin position="21"/>
        <end position="39"/>
    </location>
</feature>
<dbReference type="EMBL" id="FOET01000008">
    <property type="protein sequence ID" value="SEQ43531.1"/>
    <property type="molecule type" value="Genomic_DNA"/>
</dbReference>